<keyword evidence="7 14" id="KW-0489">Methyltransferase</keyword>
<evidence type="ECO:0000256" key="5">
    <source>
        <dbReference type="ARBA" id="ARBA00022490"/>
    </source>
</evidence>
<dbReference type="EC" id="2.1.1.176" evidence="4"/>
<keyword evidence="5" id="KW-0963">Cytoplasm</keyword>
<dbReference type="PANTHER" id="PTHR22807:SF53">
    <property type="entry name" value="RIBOSOMAL RNA SMALL SUBUNIT METHYLTRANSFERASE B-RELATED"/>
    <property type="match status" value="1"/>
</dbReference>
<reference evidence="16 17" key="1">
    <citation type="journal article" date="2015" name="Antonie Van Leeuwenhoek">
        <title>Oceanobacillus bengalensis sp. nov., a bacterium isolated from seawater of the Bay of Bengal.</title>
        <authorList>
            <person name="Yongchang O."/>
            <person name="Xiang W."/>
            <person name="Wang G."/>
        </authorList>
    </citation>
    <scope>NUCLEOTIDE SEQUENCE [LARGE SCALE GENOMIC DNA]</scope>
    <source>
        <strain evidence="16 17">MCCC 1K00260</strain>
    </source>
</reference>
<feature type="domain" description="SAM-dependent MTase RsmB/NOP-type" evidence="15">
    <location>
        <begin position="170"/>
        <end position="448"/>
    </location>
</feature>
<dbReference type="InterPro" id="IPR001678">
    <property type="entry name" value="MeTrfase_RsmB-F_NOP2_dom"/>
</dbReference>
<feature type="binding site" evidence="14">
    <location>
        <position position="329"/>
    </location>
    <ligand>
        <name>S-adenosyl-L-methionine</name>
        <dbReference type="ChEBI" id="CHEBI:59789"/>
    </ligand>
</feature>
<sequence length="449" mass="51059">MKPNQLRNTILDILIRIEKDQGFSHLLIDNEIKSNRISAKDINLLTEIVYGTMQRKMTLDFYIEAFVSTKKKMDAWVKMLLRMSIYQMVYLDKVPDHAVIHESVEIAKLRGHKGISGFVNGILRSVQRDGVPDTGIIKDQAKRLSIETSHPEWLVKRWINEYGFEKTKAMCNANLVKKQQSIRIQPLKTTREEVMIKLKSLGFEVKPSYLSPQGIIIEKGNILTTDLFRDGYVTIQDQSSMLVGEMLHAEPNMRVLDACSAPGGKATHIAEKMEDKGKLYAYDLHQKKVNLIKKKASDLDLTIIDANQGDARNLSELHDIESFDRILVDAPCSGLGVIRGKPEIKYHKKEADIQRLSEIQLEILHSVSPLLKKGGLLIYSTCTVDIAENEKVVQEFLKDHPDYQLDEKFFEQLPDEAKSASGITTYGFQLFPQDFGTDGFFLARFEKNG</sequence>
<dbReference type="SUPFAM" id="SSF53335">
    <property type="entry name" value="S-adenosyl-L-methionine-dependent methyltransferases"/>
    <property type="match status" value="1"/>
</dbReference>
<dbReference type="InterPro" id="IPR018314">
    <property type="entry name" value="RsmB/NOL1/NOP2-like_CS"/>
</dbReference>
<name>A0A494Z1E4_9BACI</name>
<evidence type="ECO:0000259" key="15">
    <source>
        <dbReference type="PROSITE" id="PS51686"/>
    </source>
</evidence>
<dbReference type="InterPro" id="IPR049560">
    <property type="entry name" value="MeTrfase_RsmB-F_NOP2_cat"/>
</dbReference>
<dbReference type="Proteomes" id="UP000281813">
    <property type="component" value="Unassembled WGS sequence"/>
</dbReference>
<dbReference type="PANTHER" id="PTHR22807">
    <property type="entry name" value="NOP2 YEAST -RELATED NOL1/NOP2/FMU SUN DOMAIN-CONTAINING"/>
    <property type="match status" value="1"/>
</dbReference>
<comment type="catalytic activity">
    <reaction evidence="13">
        <text>cytidine(967) in 16S rRNA + S-adenosyl-L-methionine = 5-methylcytidine(967) in 16S rRNA + S-adenosyl-L-homocysteine + H(+)</text>
        <dbReference type="Rhea" id="RHEA:42748"/>
        <dbReference type="Rhea" id="RHEA-COMP:10219"/>
        <dbReference type="Rhea" id="RHEA-COMP:10220"/>
        <dbReference type="ChEBI" id="CHEBI:15378"/>
        <dbReference type="ChEBI" id="CHEBI:57856"/>
        <dbReference type="ChEBI" id="CHEBI:59789"/>
        <dbReference type="ChEBI" id="CHEBI:74483"/>
        <dbReference type="ChEBI" id="CHEBI:82748"/>
        <dbReference type="EC" id="2.1.1.176"/>
    </reaction>
</comment>
<dbReference type="EMBL" id="RBZO01000009">
    <property type="protein sequence ID" value="RKQ16268.1"/>
    <property type="molecule type" value="Genomic_DNA"/>
</dbReference>
<dbReference type="GO" id="GO:0006355">
    <property type="term" value="P:regulation of DNA-templated transcription"/>
    <property type="evidence" value="ECO:0007669"/>
    <property type="project" value="InterPro"/>
</dbReference>
<feature type="binding site" evidence="14">
    <location>
        <position position="283"/>
    </location>
    <ligand>
        <name>S-adenosyl-L-methionine</name>
        <dbReference type="ChEBI" id="CHEBI:59789"/>
    </ligand>
</feature>
<dbReference type="NCBIfam" id="TIGR00563">
    <property type="entry name" value="rsmB"/>
    <property type="match status" value="1"/>
</dbReference>
<feature type="binding site" evidence="14">
    <location>
        <position position="310"/>
    </location>
    <ligand>
        <name>S-adenosyl-L-methionine</name>
        <dbReference type="ChEBI" id="CHEBI:59789"/>
    </ligand>
</feature>
<dbReference type="PROSITE" id="PS01153">
    <property type="entry name" value="NOL1_NOP2_SUN"/>
    <property type="match status" value="1"/>
</dbReference>
<dbReference type="AlphaFoldDB" id="A0A494Z1E4"/>
<dbReference type="OrthoDB" id="9810297at2"/>
<keyword evidence="9 14" id="KW-0949">S-adenosyl-L-methionine</keyword>
<keyword evidence="10 14" id="KW-0694">RNA-binding</keyword>
<organism evidence="16 17">
    <name type="scientific">Oceanobacillus bengalensis</name>
    <dbReference type="NCBI Taxonomy" id="1435466"/>
    <lineage>
        <taxon>Bacteria</taxon>
        <taxon>Bacillati</taxon>
        <taxon>Bacillota</taxon>
        <taxon>Bacilli</taxon>
        <taxon>Bacillales</taxon>
        <taxon>Bacillaceae</taxon>
        <taxon>Oceanobacillus</taxon>
    </lineage>
</organism>
<dbReference type="NCBIfam" id="NF011494">
    <property type="entry name" value="PRK14902.1"/>
    <property type="match status" value="1"/>
</dbReference>
<evidence type="ECO:0000256" key="7">
    <source>
        <dbReference type="ARBA" id="ARBA00022603"/>
    </source>
</evidence>
<dbReference type="GO" id="GO:0008649">
    <property type="term" value="F:rRNA methyltransferase activity"/>
    <property type="evidence" value="ECO:0007669"/>
    <property type="project" value="InterPro"/>
</dbReference>
<dbReference type="Gene3D" id="1.10.940.10">
    <property type="entry name" value="NusB-like"/>
    <property type="match status" value="1"/>
</dbReference>
<evidence type="ECO:0000256" key="6">
    <source>
        <dbReference type="ARBA" id="ARBA00022552"/>
    </source>
</evidence>
<protein>
    <recommendedName>
        <fullName evidence="4">16S rRNA (cytosine(967)-C(5))-methyltransferase</fullName>
        <ecNumber evidence="4">2.1.1.176</ecNumber>
    </recommendedName>
    <alternativeName>
        <fullName evidence="11">16S rRNA m5C967 methyltransferase</fullName>
    </alternativeName>
    <alternativeName>
        <fullName evidence="12">rRNA (cytosine-C(5)-)-methyltransferase RsmB</fullName>
    </alternativeName>
</protein>
<dbReference type="SUPFAM" id="SSF48013">
    <property type="entry name" value="NusB-like"/>
    <property type="match status" value="1"/>
</dbReference>
<dbReference type="PRINTS" id="PR02008">
    <property type="entry name" value="RCMTFAMILY"/>
</dbReference>
<dbReference type="FunFam" id="3.30.70.1170:FF:000003">
    <property type="entry name" value="16S rRNA (Cytosine(967)-C(5))-methyltransferase RsmB"/>
    <property type="match status" value="1"/>
</dbReference>
<evidence type="ECO:0000256" key="4">
    <source>
        <dbReference type="ARBA" id="ARBA00012140"/>
    </source>
</evidence>
<evidence type="ECO:0000256" key="14">
    <source>
        <dbReference type="PROSITE-ProRule" id="PRU01023"/>
    </source>
</evidence>
<keyword evidence="8 14" id="KW-0808">Transferase</keyword>
<dbReference type="GO" id="GO:0005737">
    <property type="term" value="C:cytoplasm"/>
    <property type="evidence" value="ECO:0007669"/>
    <property type="project" value="UniProtKB-SubCell"/>
</dbReference>
<dbReference type="GO" id="GO:0003723">
    <property type="term" value="F:RNA binding"/>
    <property type="evidence" value="ECO:0007669"/>
    <property type="project" value="UniProtKB-UniRule"/>
</dbReference>
<evidence type="ECO:0000256" key="2">
    <source>
        <dbReference type="ARBA" id="ARBA00004496"/>
    </source>
</evidence>
<dbReference type="InterPro" id="IPR006027">
    <property type="entry name" value="NusB_RsmB_TIM44"/>
</dbReference>
<dbReference type="Gene3D" id="3.40.50.150">
    <property type="entry name" value="Vaccinia Virus protein VP39"/>
    <property type="match status" value="1"/>
</dbReference>
<dbReference type="InterPro" id="IPR023267">
    <property type="entry name" value="RCMT"/>
</dbReference>
<evidence type="ECO:0000313" key="16">
    <source>
        <dbReference type="EMBL" id="RKQ16268.1"/>
    </source>
</evidence>
<keyword evidence="6" id="KW-0698">rRNA processing</keyword>
<keyword evidence="17" id="KW-1185">Reference proteome</keyword>
<comment type="similarity">
    <text evidence="3 14">Belongs to the class I-like SAM-binding methyltransferase superfamily. RsmB/NOP family.</text>
</comment>
<comment type="subcellular location">
    <subcellularLocation>
        <location evidence="2">Cytoplasm</location>
    </subcellularLocation>
</comment>
<dbReference type="InterPro" id="IPR029063">
    <property type="entry name" value="SAM-dependent_MTases_sf"/>
</dbReference>
<evidence type="ECO:0000256" key="10">
    <source>
        <dbReference type="ARBA" id="ARBA00022884"/>
    </source>
</evidence>
<dbReference type="InterPro" id="IPR004573">
    <property type="entry name" value="rRNA_ssu_MeTfrase_B"/>
</dbReference>
<evidence type="ECO:0000256" key="12">
    <source>
        <dbReference type="ARBA" id="ARBA00031088"/>
    </source>
</evidence>
<evidence type="ECO:0000256" key="8">
    <source>
        <dbReference type="ARBA" id="ARBA00022679"/>
    </source>
</evidence>
<comment type="caution">
    <text evidence="16">The sequence shown here is derived from an EMBL/GenBank/DDBJ whole genome shotgun (WGS) entry which is preliminary data.</text>
</comment>
<feature type="binding site" evidence="14">
    <location>
        <begin position="259"/>
        <end position="265"/>
    </location>
    <ligand>
        <name>S-adenosyl-L-methionine</name>
        <dbReference type="ChEBI" id="CHEBI:59789"/>
    </ligand>
</feature>
<dbReference type="Gene3D" id="3.30.70.1170">
    <property type="entry name" value="Sun protein, domain 3"/>
    <property type="match status" value="1"/>
</dbReference>
<evidence type="ECO:0000256" key="3">
    <source>
        <dbReference type="ARBA" id="ARBA00007494"/>
    </source>
</evidence>
<comment type="function">
    <text evidence="1">Specifically methylates the cytosine at position 967 (m5C967) of 16S rRNA.</text>
</comment>
<accession>A0A494Z1E4</accession>
<evidence type="ECO:0000313" key="17">
    <source>
        <dbReference type="Proteomes" id="UP000281813"/>
    </source>
</evidence>
<dbReference type="Pfam" id="PF01189">
    <property type="entry name" value="Methyltr_RsmB-F"/>
    <property type="match status" value="1"/>
</dbReference>
<dbReference type="CDD" id="cd02440">
    <property type="entry name" value="AdoMet_MTases"/>
    <property type="match status" value="1"/>
</dbReference>
<gene>
    <name evidence="16" type="primary">rsmB</name>
    <name evidence="16" type="ORF">D8M05_07235</name>
</gene>
<dbReference type="FunFam" id="1.10.940.10:FF:000006">
    <property type="entry name" value="16S rRNA (Cytosine(967)-C(5))-methyltransferase RsmB"/>
    <property type="match status" value="1"/>
</dbReference>
<dbReference type="RefSeq" id="WP_121130148.1">
    <property type="nucleotide sequence ID" value="NZ_JBHUFK010000007.1"/>
</dbReference>
<proteinExistence type="inferred from homology"/>
<dbReference type="InterPro" id="IPR054728">
    <property type="entry name" value="RsmB-like_ferredoxin"/>
</dbReference>
<dbReference type="PROSITE" id="PS51686">
    <property type="entry name" value="SAM_MT_RSMB_NOP"/>
    <property type="match status" value="1"/>
</dbReference>
<evidence type="ECO:0000256" key="1">
    <source>
        <dbReference type="ARBA" id="ARBA00002724"/>
    </source>
</evidence>
<evidence type="ECO:0000256" key="9">
    <source>
        <dbReference type="ARBA" id="ARBA00022691"/>
    </source>
</evidence>
<dbReference type="FunFam" id="3.40.50.150:FF:000022">
    <property type="entry name" value="Ribosomal RNA small subunit methyltransferase B"/>
    <property type="match status" value="1"/>
</dbReference>
<evidence type="ECO:0000256" key="11">
    <source>
        <dbReference type="ARBA" id="ARBA00030399"/>
    </source>
</evidence>
<dbReference type="InterPro" id="IPR035926">
    <property type="entry name" value="NusB-like_sf"/>
</dbReference>
<dbReference type="Pfam" id="PF01029">
    <property type="entry name" value="NusB"/>
    <property type="match status" value="1"/>
</dbReference>
<dbReference type="Pfam" id="PF22458">
    <property type="entry name" value="RsmF-B_ferredox"/>
    <property type="match status" value="1"/>
</dbReference>
<feature type="active site" description="Nucleophile" evidence="14">
    <location>
        <position position="382"/>
    </location>
</feature>
<evidence type="ECO:0000256" key="13">
    <source>
        <dbReference type="ARBA" id="ARBA00047283"/>
    </source>
</evidence>